<evidence type="ECO:0000256" key="1">
    <source>
        <dbReference type="ARBA" id="ARBA00008861"/>
    </source>
</evidence>
<keyword evidence="2" id="KW-0808">Transferase</keyword>
<dbReference type="Pfam" id="PF06094">
    <property type="entry name" value="GGACT"/>
    <property type="match status" value="1"/>
</dbReference>
<dbReference type="PANTHER" id="PTHR31544:SF2">
    <property type="entry name" value="AIG2-LIKE PROTEIN D"/>
    <property type="match status" value="1"/>
</dbReference>
<dbReference type="InterPro" id="IPR013024">
    <property type="entry name" value="GGCT-like"/>
</dbReference>
<dbReference type="SUPFAM" id="SSF110857">
    <property type="entry name" value="Gamma-glutamyl cyclotransferase-like"/>
    <property type="match status" value="1"/>
</dbReference>
<evidence type="ECO:0000256" key="2">
    <source>
        <dbReference type="ARBA" id="ARBA00022679"/>
    </source>
</evidence>
<evidence type="ECO:0000259" key="4">
    <source>
        <dbReference type="Pfam" id="PF06094"/>
    </source>
</evidence>
<proteinExistence type="inferred from homology"/>
<dbReference type="PANTHER" id="PTHR31544">
    <property type="entry name" value="AIG2-LIKE PROTEIN D"/>
    <property type="match status" value="1"/>
</dbReference>
<dbReference type="CDD" id="cd06661">
    <property type="entry name" value="GGCT_like"/>
    <property type="match status" value="1"/>
</dbReference>
<keyword evidence="6" id="KW-1185">Reference proteome</keyword>
<dbReference type="Gene3D" id="3.10.490.10">
    <property type="entry name" value="Gamma-glutamyl cyclotransferase-like"/>
    <property type="match status" value="1"/>
</dbReference>
<dbReference type="InterPro" id="IPR036568">
    <property type="entry name" value="GGCT-like_sf"/>
</dbReference>
<feature type="domain" description="Gamma-glutamylcyclotransferase AIG2-like" evidence="4">
    <location>
        <begin position="17"/>
        <end position="163"/>
    </location>
</feature>
<dbReference type="InterPro" id="IPR045038">
    <property type="entry name" value="AIG2-like"/>
</dbReference>
<name>A0ABR1YHN1_9PEZI</name>
<evidence type="ECO:0000313" key="5">
    <source>
        <dbReference type="EMBL" id="KAK8229279.1"/>
    </source>
</evidence>
<reference evidence="5 6" key="1">
    <citation type="submission" date="2024-04" db="EMBL/GenBank/DDBJ databases">
        <title>Phyllosticta paracitricarpa is synonymous to the EU quarantine fungus P. citricarpa based on phylogenomic analyses.</title>
        <authorList>
            <consortium name="Lawrence Berkeley National Laboratory"/>
            <person name="Van Ingen-Buijs V.A."/>
            <person name="Van Westerhoven A.C."/>
            <person name="Haridas S."/>
            <person name="Skiadas P."/>
            <person name="Martin F."/>
            <person name="Groenewald J.Z."/>
            <person name="Crous P.W."/>
            <person name="Seidl M.F."/>
        </authorList>
    </citation>
    <scope>NUCLEOTIDE SEQUENCE [LARGE SCALE GENOMIC DNA]</scope>
    <source>
        <strain evidence="5 6">CBS 123374</strain>
    </source>
</reference>
<comment type="similarity">
    <text evidence="1">Belongs to the gamma-glutamylcyclotransferase family.</text>
</comment>
<dbReference type="InterPro" id="IPR009288">
    <property type="entry name" value="AIG2-like_dom"/>
</dbReference>
<gene>
    <name evidence="5" type="ORF">HDK90DRAFT_513497</name>
</gene>
<sequence length="229" mass="24537">MASPHPPNAIDAPHTAFFYGTLMSTAVLHRVIHGTTTPSDLQRQVSPLRTYPAHLPDHIRHRVRGCDYPAVLPSPSTTSSSSSPGVRGTLVTGLSAADMWRLDRFEGSEYKRKPVAVTVLGPGGGDDAQPADVPQHAPGAVVEGAETYIWVAGADLLEEREWDFDEFVRDKLARWTGDEGVPEYADVDDAVAAAQAQGDSMGGRGWNGALGKAIDGSRQAEKEVLREAV</sequence>
<protein>
    <recommendedName>
        <fullName evidence="3">Putative gamma-glutamylcyclotransferase</fullName>
    </recommendedName>
</protein>
<evidence type="ECO:0000256" key="3">
    <source>
        <dbReference type="ARBA" id="ARBA00030602"/>
    </source>
</evidence>
<accession>A0ABR1YHN1</accession>
<evidence type="ECO:0000313" key="6">
    <source>
        <dbReference type="Proteomes" id="UP001492380"/>
    </source>
</evidence>
<organism evidence="5 6">
    <name type="scientific">Phyllosticta capitalensis</name>
    <dbReference type="NCBI Taxonomy" id="121624"/>
    <lineage>
        <taxon>Eukaryota</taxon>
        <taxon>Fungi</taxon>
        <taxon>Dikarya</taxon>
        <taxon>Ascomycota</taxon>
        <taxon>Pezizomycotina</taxon>
        <taxon>Dothideomycetes</taxon>
        <taxon>Dothideomycetes incertae sedis</taxon>
        <taxon>Botryosphaeriales</taxon>
        <taxon>Phyllostictaceae</taxon>
        <taxon>Phyllosticta</taxon>
    </lineage>
</organism>
<dbReference type="Proteomes" id="UP001492380">
    <property type="component" value="Unassembled WGS sequence"/>
</dbReference>
<comment type="caution">
    <text evidence="5">The sequence shown here is derived from an EMBL/GenBank/DDBJ whole genome shotgun (WGS) entry which is preliminary data.</text>
</comment>
<dbReference type="EMBL" id="JBBWRZ010000009">
    <property type="protein sequence ID" value="KAK8229279.1"/>
    <property type="molecule type" value="Genomic_DNA"/>
</dbReference>